<comment type="caution">
    <text evidence="2">The sequence shown here is derived from an EMBL/GenBank/DDBJ whole genome shotgun (WGS) entry which is preliminary data.</text>
</comment>
<evidence type="ECO:0000313" key="3">
    <source>
        <dbReference type="Proteomes" id="UP000291422"/>
    </source>
</evidence>
<name>A0A4Q4N028_ALTAL</name>
<organism evidence="2 3">
    <name type="scientific">Alternaria alternata</name>
    <name type="common">Alternaria rot fungus</name>
    <name type="synonym">Torula alternata</name>
    <dbReference type="NCBI Taxonomy" id="5599"/>
    <lineage>
        <taxon>Eukaryota</taxon>
        <taxon>Fungi</taxon>
        <taxon>Dikarya</taxon>
        <taxon>Ascomycota</taxon>
        <taxon>Pezizomycotina</taxon>
        <taxon>Dothideomycetes</taxon>
        <taxon>Pleosporomycetidae</taxon>
        <taxon>Pleosporales</taxon>
        <taxon>Pleosporineae</taxon>
        <taxon>Pleosporaceae</taxon>
        <taxon>Alternaria</taxon>
        <taxon>Alternaria sect. Alternaria</taxon>
        <taxon>Alternaria alternata complex</taxon>
    </lineage>
</organism>
<reference evidence="3" key="1">
    <citation type="journal article" date="2019" name="bioRxiv">
        <title>Genomics, evolutionary history and diagnostics of the Alternaria alternata species group including apple and Asian pear pathotypes.</title>
        <authorList>
            <person name="Armitage A.D."/>
            <person name="Cockerton H.M."/>
            <person name="Sreenivasaprasad S."/>
            <person name="Woodhall J.W."/>
            <person name="Lane C.R."/>
            <person name="Harrison R.J."/>
            <person name="Clarkson J.P."/>
        </authorList>
    </citation>
    <scope>NUCLEOTIDE SEQUENCE [LARGE SCALE GENOMIC DNA]</scope>
    <source>
        <strain evidence="3">FERA 1177</strain>
    </source>
</reference>
<evidence type="ECO:0000313" key="2">
    <source>
        <dbReference type="EMBL" id="RYN65551.1"/>
    </source>
</evidence>
<accession>A0A4Q4N028</accession>
<dbReference type="PANTHER" id="PTHR10622:SF12">
    <property type="entry name" value="HET DOMAIN-CONTAINING PROTEIN"/>
    <property type="match status" value="1"/>
</dbReference>
<dbReference type="VEuPathDB" id="FungiDB:CC77DRAFT_1067589"/>
<sequence length="473" mass="54415">MFNWYREAAVCYVFLEDFPANFEIGDRLYKCRWFTRGWTLQELLAPECVEFYDQNWNFLGAKRDLDDIISTFTKIPEHILQYPNLVRYESIAVRMSWASHRETKRKEDMAYCLLGIFDVNMPLIYGEGTKAFRRLQEEIIKRDNDFTIFGWNNVLDDQSGIGDLVGVFASSPAAFAASSGLHLQPKEQATEFSLTNRGLSLAGGMLLSCRVPHAEKAKSGYFLAIGDSPGSVTREIPLRKLTSNLYCRIRDPEIPIHRLLCDVKRAKFFNSAYIVTDFHHLDVAGLLAPPRREALHVPKQRHLRLVDATPESLWDDTDAIFLHPQCDFLHTRYPSKVAVEFLFSVDTSYDYIGVVYDSEPKFPCLRVFRSRVGDSKRDLTSTLHDKEARDPRDGDKYKEWMKQGPWYTSYSSPLELKLGSQTFNVTFWLEASKLKVSGMRHHDKDIPVVSLNSKVDLISARSETAYPLQGRFD</sequence>
<feature type="domain" description="DUF8212" evidence="1">
    <location>
        <begin position="130"/>
        <end position="160"/>
    </location>
</feature>
<dbReference type="EMBL" id="PDXD01000063">
    <property type="protein sequence ID" value="RYN65551.1"/>
    <property type="molecule type" value="Genomic_DNA"/>
</dbReference>
<dbReference type="Proteomes" id="UP000291422">
    <property type="component" value="Unassembled WGS sequence"/>
</dbReference>
<dbReference type="Pfam" id="PF26640">
    <property type="entry name" value="DUF8212"/>
    <property type="match status" value="1"/>
</dbReference>
<protein>
    <recommendedName>
        <fullName evidence="1">DUF8212 domain-containing protein</fullName>
    </recommendedName>
</protein>
<proteinExistence type="predicted"/>
<gene>
    <name evidence="2" type="ORF">AA0117_g12059</name>
</gene>
<evidence type="ECO:0000259" key="1">
    <source>
        <dbReference type="Pfam" id="PF26640"/>
    </source>
</evidence>
<dbReference type="InterPro" id="IPR058525">
    <property type="entry name" value="DUF8212"/>
</dbReference>
<dbReference type="PANTHER" id="PTHR10622">
    <property type="entry name" value="HET DOMAIN-CONTAINING PROTEIN"/>
    <property type="match status" value="1"/>
</dbReference>
<dbReference type="AlphaFoldDB" id="A0A4Q4N028"/>